<name>G1FLB1_ICHMU</name>
<evidence type="ECO:0000256" key="1">
    <source>
        <dbReference type="ARBA" id="ARBA00008080"/>
    </source>
</evidence>
<comment type="similarity">
    <text evidence="1">Belongs to the universal ribosomal protein uS13 family.</text>
</comment>
<dbReference type="Gene3D" id="4.10.910.10">
    <property type="entry name" value="30s ribosomal protein s13, domain 2"/>
    <property type="match status" value="1"/>
</dbReference>
<dbReference type="GO" id="GO:0005840">
    <property type="term" value="C:ribosome"/>
    <property type="evidence" value="ECO:0007669"/>
    <property type="project" value="UniProtKB-KW"/>
</dbReference>
<evidence type="ECO:0000313" key="5">
    <source>
        <dbReference type="EMBL" id="AEL89253.1"/>
    </source>
</evidence>
<dbReference type="GO" id="GO:1990904">
    <property type="term" value="C:ribonucleoprotein complex"/>
    <property type="evidence" value="ECO:0007669"/>
    <property type="project" value="UniProtKB-KW"/>
</dbReference>
<reference evidence="5" key="1">
    <citation type="submission" date="2011-07" db="EMBL/GenBank/DDBJ databases">
        <authorList>
            <person name="Coyne R."/>
            <person name="Brami D."/>
            <person name="Johnson J."/>
            <person name="Hostetler J."/>
            <person name="Hannick L."/>
            <person name="Clark T."/>
            <person name="Cassidy-Hanley D."/>
            <person name="Inman J."/>
        </authorList>
    </citation>
    <scope>NUCLEOTIDE SEQUENCE</scope>
    <source>
        <strain evidence="5">G5</strain>
    </source>
</reference>
<dbReference type="EMBL" id="JN227086">
    <property type="protein sequence ID" value="AEL89253.1"/>
    <property type="molecule type" value="Genomic_DNA"/>
</dbReference>
<dbReference type="GeneID" id="11122973"/>
<dbReference type="AlphaFoldDB" id="G1FLB1"/>
<organism evidence="5">
    <name type="scientific">Ichthyophthirius multifiliis</name>
    <name type="common">White spot disease agent</name>
    <name type="synonym">Ich</name>
    <dbReference type="NCBI Taxonomy" id="5932"/>
    <lineage>
        <taxon>Eukaryota</taxon>
        <taxon>Sar</taxon>
        <taxon>Alveolata</taxon>
        <taxon>Ciliophora</taxon>
        <taxon>Intramacronucleata</taxon>
        <taxon>Oligohymenophorea</taxon>
        <taxon>Hymenostomatida</taxon>
        <taxon>Ophryoglenina</taxon>
        <taxon>Ichthyophthirius</taxon>
    </lineage>
</organism>
<sequence>MIENIQFNGFIFNKLTSYLKIKDEMYGWNYYSKSNLNSRLELIDEQSLNFEDNFKWSMFIEILNNYFLYKSDIKYQFQSNIYFLDFINCYRGYRYLKRLPVRGQRTWTNAWNSYKCNTLLNEWKIQVAKKVYGNVQSNILNMLYLSEHINLMWKFQWRKEWSEARLKRFKSMKNTRVIFNIDIVSMSKGILSGFVKKKILSKKKKDQSKKNNFTLGFNYKFTQYYLQLSSRLKNDEKNKIRILFNDDLIKNKSNKQKKKIDKKPNKKIKKSLWD</sequence>
<evidence type="ECO:0000256" key="3">
    <source>
        <dbReference type="ARBA" id="ARBA00023274"/>
    </source>
</evidence>
<dbReference type="RefSeq" id="YP_004841711.1">
    <property type="nucleotide sequence ID" value="NC_015981.1"/>
</dbReference>
<protein>
    <submittedName>
        <fullName evidence="5">Ribosomal protein S13</fullName>
    </submittedName>
</protein>
<evidence type="ECO:0000256" key="2">
    <source>
        <dbReference type="ARBA" id="ARBA00022980"/>
    </source>
</evidence>
<keyword evidence="5" id="KW-0496">Mitochondrion</keyword>
<proteinExistence type="inferred from homology"/>
<gene>
    <name evidence="5" type="ORF">IMG5_M206948</name>
</gene>
<keyword evidence="2 5" id="KW-0689">Ribosomal protein</keyword>
<feature type="region of interest" description="Disordered" evidence="4">
    <location>
        <begin position="253"/>
        <end position="274"/>
    </location>
</feature>
<keyword evidence="3" id="KW-0687">Ribonucleoprotein</keyword>
<dbReference type="PROSITE" id="PS50159">
    <property type="entry name" value="RIBOSOMAL_S13_2"/>
    <property type="match status" value="1"/>
</dbReference>
<accession>G1FLB1</accession>
<dbReference type="SUPFAM" id="SSF46946">
    <property type="entry name" value="S13-like H2TH domain"/>
    <property type="match status" value="1"/>
</dbReference>
<dbReference type="InterPro" id="IPR027437">
    <property type="entry name" value="Rbsml_uS13_C"/>
</dbReference>
<dbReference type="GO" id="GO:0003676">
    <property type="term" value="F:nucleic acid binding"/>
    <property type="evidence" value="ECO:0007669"/>
    <property type="project" value="InterPro"/>
</dbReference>
<dbReference type="InterPro" id="IPR010979">
    <property type="entry name" value="Ribosomal_uS13-like_H2TH"/>
</dbReference>
<evidence type="ECO:0000256" key="4">
    <source>
        <dbReference type="SAM" id="MobiDB-lite"/>
    </source>
</evidence>
<geneLocation type="mitochondrion" evidence="5"/>